<dbReference type="Pfam" id="PF00692">
    <property type="entry name" value="dUTPase"/>
    <property type="match status" value="1"/>
</dbReference>
<comment type="similarity">
    <text evidence="1">Belongs to the dUTPase family.</text>
</comment>
<dbReference type="EC" id="3.6.1.23" evidence="2"/>
<feature type="compositionally biased region" description="Basic and acidic residues" evidence="5">
    <location>
        <begin position="157"/>
        <end position="167"/>
    </location>
</feature>
<gene>
    <name evidence="7" type="primary">ORF17</name>
    <name evidence="8" type="ORF">AsGV018</name>
    <name evidence="7" type="ORF">AsGVgp017</name>
</gene>
<evidence type="ECO:0000256" key="1">
    <source>
        <dbReference type="ARBA" id="ARBA00006581"/>
    </source>
</evidence>
<dbReference type="SUPFAM" id="SSF51283">
    <property type="entry name" value="dUTPase-like"/>
    <property type="match status" value="1"/>
</dbReference>
<dbReference type="GO" id="GO:0000287">
    <property type="term" value="F:magnesium ion binding"/>
    <property type="evidence" value="ECO:0007669"/>
    <property type="project" value="InterPro"/>
</dbReference>
<accession>Q6QXD6</accession>
<reference evidence="8" key="2">
    <citation type="journal article" date="2014" name="Arch. Virol.">
        <title>Complete genome sequence of Agrotis segetum granulovirus Shanghai strain.</title>
        <authorList>
            <person name="Zhang X."/>
            <person name="Liang Z."/>
            <person name="Yin X."/>
            <person name="Wang J."/>
            <person name="Shao X."/>
        </authorList>
    </citation>
    <scope>NUCLEOTIDE SEQUENCE</scope>
    <source>
        <strain evidence="8">L1</strain>
    </source>
</reference>
<evidence type="ECO:0000256" key="4">
    <source>
        <dbReference type="ARBA" id="ARBA00023080"/>
    </source>
</evidence>
<organism evidence="7 10">
    <name type="scientific">Agrotis segetum granulosis virus</name>
    <name type="common">AsGV</name>
    <name type="synonym">Agrotis segetum granulovirus</name>
    <dbReference type="NCBI Taxonomy" id="10464"/>
    <lineage>
        <taxon>Viruses</taxon>
        <taxon>Viruses incertae sedis</taxon>
        <taxon>Naldaviricetes</taxon>
        <taxon>Lefavirales</taxon>
        <taxon>Baculoviridae</taxon>
        <taxon>Betabaculovirus</taxon>
        <taxon>Betabaculovirus agsegetum</taxon>
    </lineage>
</organism>
<keyword evidence="3" id="KW-0378">Hydrolase</keyword>
<evidence type="ECO:0000313" key="9">
    <source>
        <dbReference type="EMBL" id="AKN63292.1"/>
    </source>
</evidence>
<evidence type="ECO:0000256" key="3">
    <source>
        <dbReference type="ARBA" id="ARBA00022801"/>
    </source>
</evidence>
<evidence type="ECO:0000313" key="11">
    <source>
        <dbReference type="Proteomes" id="UP000232958"/>
    </source>
</evidence>
<dbReference type="OrthoDB" id="12539at10239"/>
<organismHost>
    <name type="scientific">Agrotis segetum</name>
    <name type="common">Turnip moth</name>
    <dbReference type="NCBI Taxonomy" id="47767"/>
</organismHost>
<evidence type="ECO:0000313" key="8">
    <source>
        <dbReference type="EMBL" id="AHN92057.1"/>
    </source>
</evidence>
<dbReference type="EMBL" id="AY522332">
    <property type="protein sequence ID" value="AAS82721.1"/>
    <property type="molecule type" value="Genomic_DNA"/>
</dbReference>
<keyword evidence="4" id="KW-0546">Nucleotide metabolism</keyword>
<feature type="domain" description="dUTPase-like" evidence="6">
    <location>
        <begin position="46"/>
        <end position="174"/>
    </location>
</feature>
<dbReference type="GO" id="GO:0046081">
    <property type="term" value="P:dUTP catabolic process"/>
    <property type="evidence" value="ECO:0007669"/>
    <property type="project" value="InterPro"/>
</dbReference>
<dbReference type="PANTHER" id="PTHR11241">
    <property type="entry name" value="DEOXYURIDINE 5'-TRIPHOSPHATE NUCLEOTIDOHYDROLASE"/>
    <property type="match status" value="1"/>
</dbReference>
<dbReference type="EMBL" id="KR584663">
    <property type="protein sequence ID" value="AKN63292.1"/>
    <property type="molecule type" value="Genomic_DNA"/>
</dbReference>
<name>Q6QXD6_GVAS</name>
<dbReference type="EMBL" id="KC994902">
    <property type="protein sequence ID" value="AHN92057.1"/>
    <property type="molecule type" value="Genomic_DNA"/>
</dbReference>
<protein>
    <recommendedName>
        <fullName evidence="2">dUTP diphosphatase</fullName>
        <ecNumber evidence="2">3.6.1.23</ecNumber>
    </recommendedName>
</protein>
<feature type="compositionally biased region" description="Acidic residues" evidence="5">
    <location>
        <begin position="183"/>
        <end position="192"/>
    </location>
</feature>
<keyword evidence="11" id="KW-1185">Reference proteome</keyword>
<dbReference type="NCBIfam" id="TIGR00576">
    <property type="entry name" value="dut"/>
    <property type="match status" value="1"/>
</dbReference>
<dbReference type="Proteomes" id="UP000202635">
    <property type="component" value="Genome"/>
</dbReference>
<evidence type="ECO:0000259" key="6">
    <source>
        <dbReference type="Pfam" id="PF00692"/>
    </source>
</evidence>
<dbReference type="Gene3D" id="2.70.40.10">
    <property type="match status" value="1"/>
</dbReference>
<dbReference type="InterPro" id="IPR033704">
    <property type="entry name" value="dUTPase_trimeric"/>
</dbReference>
<proteinExistence type="inferred from homology"/>
<dbReference type="CDD" id="cd07557">
    <property type="entry name" value="trimeric_dUTPase"/>
    <property type="match status" value="1"/>
</dbReference>
<feature type="region of interest" description="Disordered" evidence="5">
    <location>
        <begin position="157"/>
        <end position="192"/>
    </location>
</feature>
<evidence type="ECO:0000256" key="5">
    <source>
        <dbReference type="SAM" id="MobiDB-lite"/>
    </source>
</evidence>
<dbReference type="InterPro" id="IPR036157">
    <property type="entry name" value="dUTPase-like_sf"/>
</dbReference>
<evidence type="ECO:0000256" key="2">
    <source>
        <dbReference type="ARBA" id="ARBA00012379"/>
    </source>
</evidence>
<sequence>MQRALQPIVSFRLQTYKLNQKKMSLKTKDTKPKARDTLFYTKLRKDAHAPVRGSVGAAGLDLASVENIQIPPGENALVPTGLSIEIPNDCYGRIAPRSGLALRYSVSVHAGVIDPDYRGHLQVLLFNHGKKTMEILKGDRIAQLVCEKIRFPEAVEKPKLSETDRAEGGFGSTGIASQQQEEISSEEECDCP</sequence>
<dbReference type="NCBIfam" id="NF001862">
    <property type="entry name" value="PRK00601.1"/>
    <property type="match status" value="1"/>
</dbReference>
<evidence type="ECO:0000313" key="10">
    <source>
        <dbReference type="Proteomes" id="UP000202635"/>
    </source>
</evidence>
<reference evidence="9 11" key="3">
    <citation type="submission" date="2015-05" db="EMBL/GenBank/DDBJ databases">
        <title>Complete Sequence of an Agrotis segetum granulovirus isolate from Europe.</title>
        <authorList>
            <person name="Gueli Alletti G."/>
            <person name="Wennmann J.T."/>
            <person name="Jehle J.A."/>
        </authorList>
    </citation>
    <scope>NUCLEOTIDE SEQUENCE [LARGE SCALE GENOMIC DNA]</scope>
    <source>
        <strain evidence="9 11">DA</strain>
    </source>
</reference>
<dbReference type="GO" id="GO:0006226">
    <property type="term" value="P:dUMP biosynthetic process"/>
    <property type="evidence" value="ECO:0007669"/>
    <property type="project" value="InterPro"/>
</dbReference>
<dbReference type="Proteomes" id="UP000232958">
    <property type="component" value="Segment"/>
</dbReference>
<dbReference type="GO" id="GO:0004170">
    <property type="term" value="F:dUTP diphosphatase activity"/>
    <property type="evidence" value="ECO:0007669"/>
    <property type="project" value="UniProtKB-EC"/>
</dbReference>
<dbReference type="InterPro" id="IPR029054">
    <property type="entry name" value="dUTPase-like"/>
</dbReference>
<dbReference type="InterPro" id="IPR008181">
    <property type="entry name" value="dUTPase"/>
</dbReference>
<dbReference type="PANTHER" id="PTHR11241:SF0">
    <property type="entry name" value="DEOXYURIDINE 5'-TRIPHOSPHATE NUCLEOTIDOHYDROLASE"/>
    <property type="match status" value="1"/>
</dbReference>
<reference evidence="7 10" key="1">
    <citation type="submission" date="2004-09" db="EMBL/GenBank/DDBJ databases">
        <authorList>
            <person name="Ai X.L."/>
            <person name="Wang Z.F."/>
            <person name="Wang B."/>
            <person name="Zhang W."/>
            <person name="Li F."/>
            <person name="Fu J.H."/>
            <person name="Cui C.S."/>
            <person name="Shi Y.H."/>
            <person name="He M."/>
        </authorList>
    </citation>
    <scope>NUCLEOTIDE SEQUENCE [LARGE SCALE GENOMIC DNA]</scope>
</reference>
<evidence type="ECO:0000313" key="7">
    <source>
        <dbReference type="EMBL" id="AAS82721.1"/>
    </source>
</evidence>